<evidence type="ECO:0000313" key="2">
    <source>
        <dbReference type="Proteomes" id="UP000504635"/>
    </source>
</evidence>
<organism evidence="2 3">
    <name type="scientific">Sitophilus oryzae</name>
    <name type="common">Rice weevil</name>
    <name type="synonym">Curculio oryzae</name>
    <dbReference type="NCBI Taxonomy" id="7048"/>
    <lineage>
        <taxon>Eukaryota</taxon>
        <taxon>Metazoa</taxon>
        <taxon>Ecdysozoa</taxon>
        <taxon>Arthropoda</taxon>
        <taxon>Hexapoda</taxon>
        <taxon>Insecta</taxon>
        <taxon>Pterygota</taxon>
        <taxon>Neoptera</taxon>
        <taxon>Endopterygota</taxon>
        <taxon>Coleoptera</taxon>
        <taxon>Polyphaga</taxon>
        <taxon>Cucujiformia</taxon>
        <taxon>Curculionidae</taxon>
        <taxon>Dryophthorinae</taxon>
        <taxon>Sitophilus</taxon>
    </lineage>
</organism>
<gene>
    <name evidence="3" type="primary">LOC115886825</name>
</gene>
<evidence type="ECO:0000313" key="3">
    <source>
        <dbReference type="RefSeq" id="XP_030761989.1"/>
    </source>
</evidence>
<reference evidence="3" key="1">
    <citation type="submission" date="2025-08" db="UniProtKB">
        <authorList>
            <consortium name="RefSeq"/>
        </authorList>
    </citation>
    <scope>IDENTIFICATION</scope>
    <source>
        <tissue evidence="3">Gonads</tissue>
    </source>
</reference>
<dbReference type="AlphaFoldDB" id="A0A6J2YFU1"/>
<accession>A0A6J2YFU1</accession>
<protein>
    <submittedName>
        <fullName evidence="3">Uncharacterized protein PFB0765w-like</fullName>
    </submittedName>
</protein>
<dbReference type="InParanoid" id="A0A6J2YFU1"/>
<name>A0A6J2YFU1_SITOR</name>
<dbReference type="KEGG" id="soy:115886825"/>
<keyword evidence="2" id="KW-1185">Reference proteome</keyword>
<feature type="coiled-coil region" evidence="1">
    <location>
        <begin position="130"/>
        <end position="306"/>
    </location>
</feature>
<evidence type="ECO:0000256" key="1">
    <source>
        <dbReference type="SAM" id="Coils"/>
    </source>
</evidence>
<proteinExistence type="predicted"/>
<feature type="coiled-coil region" evidence="1">
    <location>
        <begin position="29"/>
        <end position="76"/>
    </location>
</feature>
<dbReference type="Proteomes" id="UP000504635">
    <property type="component" value="Unplaced"/>
</dbReference>
<dbReference type="RefSeq" id="XP_030761989.1">
    <property type="nucleotide sequence ID" value="XM_030906129.1"/>
</dbReference>
<keyword evidence="1" id="KW-0175">Coiled coil</keyword>
<dbReference type="GeneID" id="115886825"/>
<sequence length="315" mass="36887">MAAEIGRTQSTEAINKQLLENQSYLYDENQKLQENVNKLSKHLEDLRRSTVDPKVLEHLLSEKQNLIAINETLKKKIKDIKSLPPNLNKGDLERQKVEKQELLKSIDELDVILTRINNRPEAFEVTLPKKSTVQELYDTLTRRLEDEQKRSDETVETIRRLRDDDEKMILKDKITDLKQLITDLEVENTKLKFEAEQLSEDVQRHKNQLSEASQEISGLKKDKSVLEIEIDHLKQVISDLEHEKLNLKKDMIEELTEANRAKRVSADTEIALQQISEAYENKRKEVARYQKQLDEANGIIKAFKDQFEKQNDLEY</sequence>
<dbReference type="OrthoDB" id="6710262at2759"/>